<evidence type="ECO:0000313" key="2">
    <source>
        <dbReference type="EMBL" id="TDO94748.1"/>
    </source>
</evidence>
<keyword evidence="1" id="KW-0812">Transmembrane</keyword>
<dbReference type="PANTHER" id="PTHR35804">
    <property type="entry name" value="LYSINE EXPORTER LYSO"/>
    <property type="match status" value="1"/>
</dbReference>
<dbReference type="GO" id="GO:0015661">
    <property type="term" value="F:L-lysine efflux transmembrane transporter activity"/>
    <property type="evidence" value="ECO:0007669"/>
    <property type="project" value="InterPro"/>
</dbReference>
<dbReference type="InterPro" id="IPR005642">
    <property type="entry name" value="LysO"/>
</dbReference>
<feature type="transmembrane region" description="Helical" evidence="1">
    <location>
        <begin position="292"/>
        <end position="315"/>
    </location>
</feature>
<proteinExistence type="predicted"/>
<dbReference type="OrthoDB" id="371078at2"/>
<feature type="transmembrane region" description="Helical" evidence="1">
    <location>
        <begin position="120"/>
        <end position="138"/>
    </location>
</feature>
<dbReference type="PANTHER" id="PTHR35804:SF1">
    <property type="entry name" value="LYSINE EXPORTER LYSO"/>
    <property type="match status" value="1"/>
</dbReference>
<feature type="transmembrane region" description="Helical" evidence="1">
    <location>
        <begin position="150"/>
        <end position="168"/>
    </location>
</feature>
<organism evidence="2 3">
    <name type="scientific">Halanaerobium saccharolyticum</name>
    <dbReference type="NCBI Taxonomy" id="43595"/>
    <lineage>
        <taxon>Bacteria</taxon>
        <taxon>Bacillati</taxon>
        <taxon>Bacillota</taxon>
        <taxon>Clostridia</taxon>
        <taxon>Halanaerobiales</taxon>
        <taxon>Halanaerobiaceae</taxon>
        <taxon>Halanaerobium</taxon>
    </lineage>
</organism>
<protein>
    <submittedName>
        <fullName evidence="2">Uncharacterized membrane protein YbjE (DUF340 family)</fullName>
    </submittedName>
</protein>
<dbReference type="AlphaFoldDB" id="A0A4R6M0N2"/>
<feature type="transmembrane region" description="Helical" evidence="1">
    <location>
        <begin position="250"/>
        <end position="272"/>
    </location>
</feature>
<evidence type="ECO:0000256" key="1">
    <source>
        <dbReference type="SAM" id="Phobius"/>
    </source>
</evidence>
<accession>A0A4R6M0N2</accession>
<feature type="transmembrane region" description="Helical" evidence="1">
    <location>
        <begin position="6"/>
        <end position="22"/>
    </location>
</feature>
<feature type="transmembrane region" description="Helical" evidence="1">
    <location>
        <begin position="62"/>
        <end position="85"/>
    </location>
</feature>
<keyword evidence="1" id="KW-1133">Transmembrane helix</keyword>
<dbReference type="GO" id="GO:0005886">
    <property type="term" value="C:plasma membrane"/>
    <property type="evidence" value="ECO:0007669"/>
    <property type="project" value="TreeGrafter"/>
</dbReference>
<keyword evidence="1" id="KW-0472">Membrane</keyword>
<dbReference type="EMBL" id="SNWX01000002">
    <property type="protein sequence ID" value="TDO94748.1"/>
    <property type="molecule type" value="Genomic_DNA"/>
</dbReference>
<comment type="caution">
    <text evidence="2">The sequence shown here is derived from an EMBL/GenBank/DDBJ whole genome shotgun (WGS) entry which is preliminary data.</text>
</comment>
<gene>
    <name evidence="2" type="ORF">DFR79_102125</name>
</gene>
<sequence length="317" mass="33515">MDFYLIIFFLFAGILLGFKLDQENNFVKFADLITKVGLVILLLVMGANLGSNNQIVLQLGEIGFQAFAFAAASIIFSLLAVIIFVKIFNLNNLLLGAGPETEAEIKNQNPEKTQKADNKMSILIFASVVSGILVGYFLLNGSDLVWLDSLTNYSLAVLLFGVGIDIGASREILKDLKLLGWKLVLIPILIASGSILGTVLTGSIFGFAAGESAAVGAGFGWYSLSGVLISKLHSAELGSLAFLTNVFRELLTVMILPLVAKYFGSLAVIAPGGATTMDVTLPLVKEAGGEAVVIPAFVSGAVLSSLVPLLVPLFLNI</sequence>
<dbReference type="Proteomes" id="UP000295064">
    <property type="component" value="Unassembled WGS sequence"/>
</dbReference>
<reference evidence="2 3" key="1">
    <citation type="submission" date="2019-03" db="EMBL/GenBank/DDBJ databases">
        <title>Subsurface microbial communities from deep shales in Ohio and West Virginia, USA.</title>
        <authorList>
            <person name="Wrighton K."/>
        </authorList>
    </citation>
    <scope>NUCLEOTIDE SEQUENCE [LARGE SCALE GENOMIC DNA]</scope>
    <source>
        <strain evidence="2 3">MA284_T2</strain>
    </source>
</reference>
<dbReference type="Pfam" id="PF03956">
    <property type="entry name" value="Lys_export"/>
    <property type="match status" value="2"/>
</dbReference>
<dbReference type="RefSeq" id="WP_133513836.1">
    <property type="nucleotide sequence ID" value="NZ_SNWX01000002.1"/>
</dbReference>
<name>A0A4R6M0N2_9FIRM</name>
<evidence type="ECO:0000313" key="3">
    <source>
        <dbReference type="Proteomes" id="UP000295064"/>
    </source>
</evidence>
<feature type="transmembrane region" description="Helical" evidence="1">
    <location>
        <begin position="180"/>
        <end position="207"/>
    </location>
</feature>
<feature type="transmembrane region" description="Helical" evidence="1">
    <location>
        <begin position="29"/>
        <end position="50"/>
    </location>
</feature>